<dbReference type="SUPFAM" id="SSF52266">
    <property type="entry name" value="SGNH hydrolase"/>
    <property type="match status" value="1"/>
</dbReference>
<keyword evidence="5 7" id="KW-0472">Membrane</keyword>
<evidence type="ECO:0000256" key="3">
    <source>
        <dbReference type="ARBA" id="ARBA00022692"/>
    </source>
</evidence>
<proteinExistence type="predicted"/>
<dbReference type="PANTHER" id="PTHR23028">
    <property type="entry name" value="ACETYLTRANSFERASE"/>
    <property type="match status" value="1"/>
</dbReference>
<dbReference type="Gene3D" id="3.40.50.1110">
    <property type="entry name" value="SGNH hydrolase"/>
    <property type="match status" value="1"/>
</dbReference>
<dbReference type="Proteomes" id="UP000529946">
    <property type="component" value="Unassembled WGS sequence"/>
</dbReference>
<feature type="transmembrane region" description="Helical" evidence="7">
    <location>
        <begin position="20"/>
        <end position="38"/>
    </location>
</feature>
<keyword evidence="4 7" id="KW-1133">Transmembrane helix</keyword>
<feature type="transmembrane region" description="Helical" evidence="7">
    <location>
        <begin position="230"/>
        <end position="247"/>
    </location>
</feature>
<dbReference type="GO" id="GO:0009103">
    <property type="term" value="P:lipopolysaccharide biosynthetic process"/>
    <property type="evidence" value="ECO:0007669"/>
    <property type="project" value="TreeGrafter"/>
</dbReference>
<reference evidence="9 10" key="1">
    <citation type="submission" date="2020-08" db="EMBL/GenBank/DDBJ databases">
        <title>Genomic Encyclopedia of Type Strains, Phase IV (KMG-IV): sequencing the most valuable type-strain genomes for metagenomic binning, comparative biology and taxonomic classification.</title>
        <authorList>
            <person name="Goeker M."/>
        </authorList>
    </citation>
    <scope>NUCLEOTIDE SEQUENCE [LARGE SCALE GENOMIC DNA]</scope>
    <source>
        <strain evidence="9 10">DSM 23960</strain>
    </source>
</reference>
<feature type="transmembrane region" description="Helical" evidence="7">
    <location>
        <begin position="75"/>
        <end position="98"/>
    </location>
</feature>
<comment type="caution">
    <text evidence="9">The sequence shown here is derived from an EMBL/GenBank/DDBJ whole genome shotgun (WGS) entry which is preliminary data.</text>
</comment>
<evidence type="ECO:0000256" key="1">
    <source>
        <dbReference type="ARBA" id="ARBA00022475"/>
    </source>
</evidence>
<dbReference type="GO" id="GO:0016020">
    <property type="term" value="C:membrane"/>
    <property type="evidence" value="ECO:0007669"/>
    <property type="project" value="TreeGrafter"/>
</dbReference>
<dbReference type="PANTHER" id="PTHR23028:SF53">
    <property type="entry name" value="ACYL_TRANSF_3 DOMAIN-CONTAINING PROTEIN"/>
    <property type="match status" value="1"/>
</dbReference>
<feature type="transmembrane region" description="Helical" evidence="7">
    <location>
        <begin position="140"/>
        <end position="160"/>
    </location>
</feature>
<evidence type="ECO:0000256" key="7">
    <source>
        <dbReference type="SAM" id="Phobius"/>
    </source>
</evidence>
<keyword evidence="6" id="KW-0012">Acyltransferase</keyword>
<organism evidence="9 10">
    <name type="scientific">Brevundimonas lenta</name>
    <dbReference type="NCBI Taxonomy" id="424796"/>
    <lineage>
        <taxon>Bacteria</taxon>
        <taxon>Pseudomonadati</taxon>
        <taxon>Pseudomonadota</taxon>
        <taxon>Alphaproteobacteria</taxon>
        <taxon>Caulobacterales</taxon>
        <taxon>Caulobacteraceae</taxon>
        <taxon>Brevundimonas</taxon>
    </lineage>
</organism>
<sequence length="592" mass="61821">MTTAPDDIAGAARQDWRAALCIWAVAVAALVAFHAFPALPSGRFGFDLALAVAGYVVTRRLLAEAPEVRRVWADMLLWAVPPVALVAATVLIGGLFLLPPAELADQAWVIAWTAAGLGGEVLRQRGGYDPAVANELTGPAWVLGVAAQLALGWTVVLWGLRRMGRVHWAAPAALAGAALSLAIDGWWRATGLHIPADYLAPARAWGFLLGAAVAAGALRAPGAGRERDPAGMAGLLLAFWLWTWPLLLLPRMLLAHALSLPETAAALILAAGLAVLAQRLIAAPVARLFSGRPRGALVAMMMTLGVLSFAGLSLTAMDGLPGRASPAVRMEEASAQLRPPLHAMCVVDRDPGLPPAAACTIPTGAKADVVLWGNSHADHLAPAVLAWAGPRGLAVREAAQSGCLPVIEAVPTLTDSYCAAFNRAAMAEWAREKPAMVLLGAGWTVVLDQQGAGEVGLEALAADLTTTIRSLRAAIGPEGRIVLLGTTPDYAFSPARCHARRAFLGLDTDRCDRARPANAALAALVDARLEQIAASEPGTVVFRPWTAFCDGALCRTRGPDGAWYADRNHLTAAGGRQQLAALSPVLNQAPSR</sequence>
<evidence type="ECO:0000256" key="6">
    <source>
        <dbReference type="ARBA" id="ARBA00023315"/>
    </source>
</evidence>
<feature type="domain" description="SGNH" evidence="8">
    <location>
        <begin position="345"/>
        <end position="577"/>
    </location>
</feature>
<feature type="transmembrane region" description="Helical" evidence="7">
    <location>
        <begin position="199"/>
        <end position="218"/>
    </location>
</feature>
<dbReference type="InterPro" id="IPR050879">
    <property type="entry name" value="Acyltransferase_3"/>
</dbReference>
<gene>
    <name evidence="9" type="ORF">GGR12_001549</name>
</gene>
<evidence type="ECO:0000313" key="10">
    <source>
        <dbReference type="Proteomes" id="UP000529946"/>
    </source>
</evidence>
<feature type="transmembrane region" description="Helical" evidence="7">
    <location>
        <begin position="167"/>
        <end position="187"/>
    </location>
</feature>
<evidence type="ECO:0000256" key="2">
    <source>
        <dbReference type="ARBA" id="ARBA00022679"/>
    </source>
</evidence>
<evidence type="ECO:0000313" key="9">
    <source>
        <dbReference type="EMBL" id="MBB4082683.1"/>
    </source>
</evidence>
<accession>A0A7W6NPA4</accession>
<feature type="transmembrane region" description="Helical" evidence="7">
    <location>
        <begin position="44"/>
        <end position="63"/>
    </location>
</feature>
<evidence type="ECO:0000256" key="5">
    <source>
        <dbReference type="ARBA" id="ARBA00023136"/>
    </source>
</evidence>
<keyword evidence="10" id="KW-1185">Reference proteome</keyword>
<dbReference type="EMBL" id="JACIDM010000002">
    <property type="protein sequence ID" value="MBB4082683.1"/>
    <property type="molecule type" value="Genomic_DNA"/>
</dbReference>
<keyword evidence="3 7" id="KW-0812">Transmembrane</keyword>
<feature type="transmembrane region" description="Helical" evidence="7">
    <location>
        <begin position="253"/>
        <end position="276"/>
    </location>
</feature>
<dbReference type="RefSeq" id="WP_183203855.1">
    <property type="nucleotide sequence ID" value="NZ_BAAAER010000001.1"/>
</dbReference>
<dbReference type="GO" id="GO:0016788">
    <property type="term" value="F:hydrolase activity, acting on ester bonds"/>
    <property type="evidence" value="ECO:0007669"/>
    <property type="project" value="UniProtKB-ARBA"/>
</dbReference>
<protein>
    <submittedName>
        <fullName evidence="9">Peptidoglycan/LPS O-acetylase OafA/YrhL</fullName>
    </submittedName>
</protein>
<dbReference type="GO" id="GO:0016746">
    <property type="term" value="F:acyltransferase activity"/>
    <property type="evidence" value="ECO:0007669"/>
    <property type="project" value="UniProtKB-KW"/>
</dbReference>
<dbReference type="Pfam" id="PF19040">
    <property type="entry name" value="SGNH"/>
    <property type="match status" value="1"/>
</dbReference>
<keyword evidence="1" id="KW-1003">Cell membrane</keyword>
<evidence type="ECO:0000259" key="8">
    <source>
        <dbReference type="Pfam" id="PF19040"/>
    </source>
</evidence>
<dbReference type="AlphaFoldDB" id="A0A7W6NPA4"/>
<dbReference type="InterPro" id="IPR043968">
    <property type="entry name" value="SGNH"/>
</dbReference>
<feature type="transmembrane region" description="Helical" evidence="7">
    <location>
        <begin position="297"/>
        <end position="317"/>
    </location>
</feature>
<evidence type="ECO:0000256" key="4">
    <source>
        <dbReference type="ARBA" id="ARBA00022989"/>
    </source>
</evidence>
<keyword evidence="2" id="KW-0808">Transferase</keyword>
<name>A0A7W6NPA4_9CAUL</name>
<dbReference type="InterPro" id="IPR036514">
    <property type="entry name" value="SGNH_hydro_sf"/>
</dbReference>